<protein>
    <submittedName>
        <fullName evidence="1">Uncharacterized protein</fullName>
    </submittedName>
</protein>
<proteinExistence type="predicted"/>
<dbReference type="RefSeq" id="WP_083189502.1">
    <property type="nucleotide sequence ID" value="NZ_SADY01000009.1"/>
</dbReference>
<comment type="caution">
    <text evidence="1">The sequence shown here is derived from an EMBL/GenBank/DDBJ whole genome shotgun (WGS) entry which is preliminary data.</text>
</comment>
<evidence type="ECO:0000313" key="1">
    <source>
        <dbReference type="EMBL" id="TQR41800.1"/>
    </source>
</evidence>
<sequence>MSEQEHMDVQIIKLLNEEQGETESGKGSVLKGSVKTGSEIIRFEQRYLLDKKVAIHLPKAFEIMPSDLAALKYPSERRPSLILMSESTTINIAFNHTNTPIEDQDVGAFKDAMMEFIKQTQPSAQWYENDVLQINDKSVSYFDLLIPALDTSIYNLMFCTELEGRALMCTFNCTEQEMNDWKPIAFEVMHTLRTMTREGGASL</sequence>
<gene>
    <name evidence="1" type="ORF">C7Y44_25130</name>
</gene>
<dbReference type="EMBL" id="SADY01000009">
    <property type="protein sequence ID" value="TQR41800.1"/>
    <property type="molecule type" value="Genomic_DNA"/>
</dbReference>
<name>A0ABY3AJ68_PAEPP</name>
<organism evidence="1 2">
    <name type="scientific">Paenibacillus popilliae</name>
    <name type="common">Bacillus popilliae</name>
    <dbReference type="NCBI Taxonomy" id="78057"/>
    <lineage>
        <taxon>Bacteria</taxon>
        <taxon>Bacillati</taxon>
        <taxon>Bacillota</taxon>
        <taxon>Bacilli</taxon>
        <taxon>Bacillales</taxon>
        <taxon>Paenibacillaceae</taxon>
        <taxon>Paenibacillus</taxon>
    </lineage>
</organism>
<evidence type="ECO:0000313" key="2">
    <source>
        <dbReference type="Proteomes" id="UP000316208"/>
    </source>
</evidence>
<keyword evidence="2" id="KW-1185">Reference proteome</keyword>
<dbReference type="Proteomes" id="UP000316208">
    <property type="component" value="Unassembled WGS sequence"/>
</dbReference>
<accession>A0ABY3AJ68</accession>
<reference evidence="1 2" key="1">
    <citation type="submission" date="2018-03" db="EMBL/GenBank/DDBJ databases">
        <title>Aerobic endospore-forming bacteria genome sequencing and assembly.</title>
        <authorList>
            <person name="Cavalcante D.A."/>
            <person name="Driks A."/>
            <person name="Putonti C."/>
            <person name="De-Souza M.T."/>
        </authorList>
    </citation>
    <scope>NUCLEOTIDE SEQUENCE [LARGE SCALE GENOMIC DNA]</scope>
    <source>
        <strain evidence="1 2">SDF0028</strain>
    </source>
</reference>